<dbReference type="AlphaFoldDB" id="A0A653BD90"/>
<keyword evidence="3" id="KW-1185">Reference proteome</keyword>
<protein>
    <recommendedName>
        <fullName evidence="1">Mutator-like transposase domain-containing protein</fullName>
    </recommendedName>
</protein>
<evidence type="ECO:0000313" key="3">
    <source>
        <dbReference type="Proteomes" id="UP000410492"/>
    </source>
</evidence>
<proteinExistence type="predicted"/>
<organism evidence="2 3">
    <name type="scientific">Callosobruchus maculatus</name>
    <name type="common">Southern cowpea weevil</name>
    <name type="synonym">Pulse bruchid</name>
    <dbReference type="NCBI Taxonomy" id="64391"/>
    <lineage>
        <taxon>Eukaryota</taxon>
        <taxon>Metazoa</taxon>
        <taxon>Ecdysozoa</taxon>
        <taxon>Arthropoda</taxon>
        <taxon>Hexapoda</taxon>
        <taxon>Insecta</taxon>
        <taxon>Pterygota</taxon>
        <taxon>Neoptera</taxon>
        <taxon>Endopterygota</taxon>
        <taxon>Coleoptera</taxon>
        <taxon>Polyphaga</taxon>
        <taxon>Cucujiformia</taxon>
        <taxon>Chrysomeloidea</taxon>
        <taxon>Chrysomelidae</taxon>
        <taxon>Bruchinae</taxon>
        <taxon>Bruchini</taxon>
        <taxon>Callosobruchus</taxon>
    </lineage>
</organism>
<feature type="domain" description="Mutator-like transposase" evidence="1">
    <location>
        <begin position="11"/>
        <end position="119"/>
    </location>
</feature>
<gene>
    <name evidence="2" type="ORF">CALMAC_LOCUS61</name>
</gene>
<name>A0A653BD90_CALMS</name>
<dbReference type="Proteomes" id="UP000410492">
    <property type="component" value="Unassembled WGS sequence"/>
</dbReference>
<dbReference type="OrthoDB" id="6431392at2759"/>
<reference evidence="2 3" key="1">
    <citation type="submission" date="2019-01" db="EMBL/GenBank/DDBJ databases">
        <authorList>
            <person name="Sayadi A."/>
        </authorList>
    </citation>
    <scope>NUCLEOTIDE SEQUENCE [LARGE SCALE GENOMIC DNA]</scope>
</reference>
<evidence type="ECO:0000313" key="2">
    <source>
        <dbReference type="EMBL" id="VEN33536.1"/>
    </source>
</evidence>
<dbReference type="Pfam" id="PF20700">
    <property type="entry name" value="Mutator"/>
    <property type="match status" value="1"/>
</dbReference>
<accession>A0A653BD90</accession>
<dbReference type="EMBL" id="CAACVG010000099">
    <property type="protein sequence ID" value="VEN33536.1"/>
    <property type="molecule type" value="Genomic_DNA"/>
</dbReference>
<evidence type="ECO:0000259" key="1">
    <source>
        <dbReference type="Pfam" id="PF20700"/>
    </source>
</evidence>
<sequence length="133" mass="15544">MTSKQSERVHFQSKNNNAVAWGTVSTGVGYSQYEELMAVLGIPAMAPRTFRKETYKLDNIWQDYMQEDMQENGKREKEIALDTGYTMPDRTQYIAVIVDGGWSKRRNYNTCRNEETCFSWSYDAEKARLFQKL</sequence>
<dbReference type="InterPro" id="IPR049012">
    <property type="entry name" value="Mutator_transp_dom"/>
</dbReference>